<organism evidence="1 2">
    <name type="scientific">Mycolicibacterium rhodesiae (strain NBB3)</name>
    <name type="common">Mycobacterium rhodesiae</name>
    <dbReference type="NCBI Taxonomy" id="710685"/>
    <lineage>
        <taxon>Bacteria</taxon>
        <taxon>Bacillati</taxon>
        <taxon>Actinomycetota</taxon>
        <taxon>Actinomycetes</taxon>
        <taxon>Mycobacteriales</taxon>
        <taxon>Mycobacteriaceae</taxon>
        <taxon>Mycolicibacterium</taxon>
    </lineage>
</organism>
<evidence type="ECO:0000313" key="2">
    <source>
        <dbReference type="Proteomes" id="UP000005442"/>
    </source>
</evidence>
<dbReference type="AlphaFoldDB" id="G8RX81"/>
<dbReference type="HOGENOM" id="CLU_2618254_0_0_11"/>
<protein>
    <submittedName>
        <fullName evidence="1">Uncharacterized protein</fullName>
    </submittedName>
</protein>
<dbReference type="Proteomes" id="UP000005442">
    <property type="component" value="Chromosome"/>
</dbReference>
<dbReference type="PATRIC" id="fig|710685.3.peg.2540"/>
<accession>G8RX81</accession>
<proteinExistence type="predicted"/>
<gene>
    <name evidence="1" type="ordered locus">MycrhN_2544</name>
</gene>
<dbReference type="KEGG" id="mrh:MycrhN_2544"/>
<dbReference type="EMBL" id="CP003169">
    <property type="protein sequence ID" value="AEV73129.1"/>
    <property type="molecule type" value="Genomic_DNA"/>
</dbReference>
<keyword evidence="2" id="KW-1185">Reference proteome</keyword>
<name>G8RX81_MYCRN</name>
<reference evidence="1 2" key="1">
    <citation type="submission" date="2011-12" db="EMBL/GenBank/DDBJ databases">
        <title>Complete sequence of Mycobacterium rhodesiae NBB3.</title>
        <authorList>
            <consortium name="US DOE Joint Genome Institute"/>
            <person name="Lucas S."/>
            <person name="Han J."/>
            <person name="Lapidus A."/>
            <person name="Cheng J.-F."/>
            <person name="Goodwin L."/>
            <person name="Pitluck S."/>
            <person name="Peters L."/>
            <person name="Mikhailova N."/>
            <person name="Gu W."/>
            <person name="Detter J.C."/>
            <person name="Han C."/>
            <person name="Tapia R."/>
            <person name="Land M."/>
            <person name="Hauser L."/>
            <person name="Kyrpides N."/>
            <person name="Ivanova N."/>
            <person name="Pagani I."/>
            <person name="Mattes T."/>
            <person name="Holmes A."/>
            <person name="Rutledge P."/>
            <person name="Paulsen I."/>
            <person name="Coleman N."/>
            <person name="Woyke T."/>
        </authorList>
    </citation>
    <scope>NUCLEOTIDE SEQUENCE [LARGE SCALE GENOMIC DNA]</scope>
    <source>
        <strain evidence="1 2">NBB3</strain>
    </source>
</reference>
<dbReference type="STRING" id="710685.MycrhN_2544"/>
<sequence>MQYYCNRVERTLYRFEETPRVGTVGEVLRYDGTWGKTDTAASEVLFDGGPRLISEEQAQKIISEGWEAASTRDKRADQ</sequence>
<evidence type="ECO:0000313" key="1">
    <source>
        <dbReference type="EMBL" id="AEV73129.1"/>
    </source>
</evidence>